<name>C5FHU5_ARTOC</name>
<dbReference type="Gene3D" id="3.40.640.10">
    <property type="entry name" value="Type I PLP-dependent aspartate aminotransferase-like (Major domain)"/>
    <property type="match status" value="1"/>
</dbReference>
<keyword evidence="4 5" id="KW-0663">Pyridoxal phosphate</keyword>
<dbReference type="GO" id="GO:0005737">
    <property type="term" value="C:cytoplasm"/>
    <property type="evidence" value="ECO:0007669"/>
    <property type="project" value="TreeGrafter"/>
</dbReference>
<dbReference type="GO" id="GO:0006535">
    <property type="term" value="P:cysteine biosynthetic process from serine"/>
    <property type="evidence" value="ECO:0007669"/>
    <property type="project" value="TreeGrafter"/>
</dbReference>
<dbReference type="AlphaFoldDB" id="C5FHU5"/>
<accession>C5FHU5</accession>
<dbReference type="EMBL" id="DS995702">
    <property type="protein sequence ID" value="EEQ28925.1"/>
    <property type="molecule type" value="Genomic_DNA"/>
</dbReference>
<dbReference type="InterPro" id="IPR006235">
    <property type="entry name" value="OAc-hSer/O-AcSer_sulfhydrylase"/>
</dbReference>
<dbReference type="GO" id="GO:0030170">
    <property type="term" value="F:pyridoxal phosphate binding"/>
    <property type="evidence" value="ECO:0007669"/>
    <property type="project" value="InterPro"/>
</dbReference>
<dbReference type="OrthoDB" id="3512640at2759"/>
<dbReference type="OMA" id="IGNPRCS"/>
<keyword evidence="7" id="KW-0456">Lyase</keyword>
<comment type="similarity">
    <text evidence="2 6">Belongs to the trans-sulfuration enzymes family.</text>
</comment>
<dbReference type="Proteomes" id="UP000002035">
    <property type="component" value="Unassembled WGS sequence"/>
</dbReference>
<dbReference type="InterPro" id="IPR015422">
    <property type="entry name" value="PyrdxlP-dep_Trfase_small"/>
</dbReference>
<evidence type="ECO:0000313" key="7">
    <source>
        <dbReference type="EMBL" id="EEQ28925.1"/>
    </source>
</evidence>
<dbReference type="HOGENOM" id="CLU_018986_4_0_1"/>
<evidence type="ECO:0000256" key="3">
    <source>
        <dbReference type="ARBA" id="ARBA00022679"/>
    </source>
</evidence>
<keyword evidence="8" id="KW-1185">Reference proteome</keyword>
<reference evidence="8" key="1">
    <citation type="journal article" date="2012" name="MBio">
        <title>Comparative genome analysis of Trichophyton rubrum and related dermatophytes reveals candidate genes involved in infection.</title>
        <authorList>
            <person name="Martinez D.A."/>
            <person name="Oliver B.G."/>
            <person name="Graeser Y."/>
            <person name="Goldberg J.M."/>
            <person name="Li W."/>
            <person name="Martinez-Rossi N.M."/>
            <person name="Monod M."/>
            <person name="Shelest E."/>
            <person name="Barton R.C."/>
            <person name="Birch E."/>
            <person name="Brakhage A.A."/>
            <person name="Chen Z."/>
            <person name="Gurr S.J."/>
            <person name="Heiman D."/>
            <person name="Heitman J."/>
            <person name="Kosti I."/>
            <person name="Rossi A."/>
            <person name="Saif S."/>
            <person name="Samalova M."/>
            <person name="Saunders C.W."/>
            <person name="Shea T."/>
            <person name="Summerbell R.C."/>
            <person name="Xu J."/>
            <person name="Young S."/>
            <person name="Zeng Q."/>
            <person name="Birren B.W."/>
            <person name="Cuomo C.A."/>
            <person name="White T.C."/>
        </authorList>
    </citation>
    <scope>NUCLEOTIDE SEQUENCE [LARGE SCALE GENOMIC DNA]</scope>
    <source>
        <strain evidence="8">ATCC MYA-4605 / CBS 113480</strain>
    </source>
</reference>
<dbReference type="SUPFAM" id="SSF53383">
    <property type="entry name" value="PLP-dependent transferases"/>
    <property type="match status" value="1"/>
</dbReference>
<dbReference type="GO" id="GO:0004124">
    <property type="term" value="F:cysteine synthase activity"/>
    <property type="evidence" value="ECO:0007669"/>
    <property type="project" value="TreeGrafter"/>
</dbReference>
<dbReference type="PANTHER" id="PTHR43797:SF2">
    <property type="entry name" value="HOMOCYSTEINE_CYSTEINE SYNTHASE"/>
    <property type="match status" value="1"/>
</dbReference>
<organism evidence="7 8">
    <name type="scientific">Arthroderma otae (strain ATCC MYA-4605 / CBS 113480)</name>
    <name type="common">Microsporum canis</name>
    <dbReference type="NCBI Taxonomy" id="554155"/>
    <lineage>
        <taxon>Eukaryota</taxon>
        <taxon>Fungi</taxon>
        <taxon>Dikarya</taxon>
        <taxon>Ascomycota</taxon>
        <taxon>Pezizomycotina</taxon>
        <taxon>Eurotiomycetes</taxon>
        <taxon>Eurotiomycetidae</taxon>
        <taxon>Onygenales</taxon>
        <taxon>Arthrodermataceae</taxon>
        <taxon>Microsporum</taxon>
    </lineage>
</organism>
<evidence type="ECO:0000256" key="6">
    <source>
        <dbReference type="RuleBase" id="RU362118"/>
    </source>
</evidence>
<dbReference type="PANTHER" id="PTHR43797">
    <property type="entry name" value="HOMOCYSTEINE/CYSTEINE SYNTHASE"/>
    <property type="match status" value="1"/>
</dbReference>
<dbReference type="InterPro" id="IPR000277">
    <property type="entry name" value="Cys/Met-Metab_PyrdxlP-dep_enz"/>
</dbReference>
<dbReference type="InterPro" id="IPR054542">
    <property type="entry name" value="Cys_met_metab_PP"/>
</dbReference>
<dbReference type="GO" id="GO:0016829">
    <property type="term" value="F:lyase activity"/>
    <property type="evidence" value="ECO:0007669"/>
    <property type="project" value="UniProtKB-KW"/>
</dbReference>
<dbReference type="RefSeq" id="XP_002848810.1">
    <property type="nucleotide sequence ID" value="XM_002848764.1"/>
</dbReference>
<evidence type="ECO:0000256" key="2">
    <source>
        <dbReference type="ARBA" id="ARBA00009077"/>
    </source>
</evidence>
<dbReference type="GeneID" id="9227789"/>
<dbReference type="Gene3D" id="3.90.1150.10">
    <property type="entry name" value="Aspartate Aminotransferase, domain 1"/>
    <property type="match status" value="1"/>
</dbReference>
<dbReference type="PROSITE" id="PS00868">
    <property type="entry name" value="CYS_MET_METAB_PP"/>
    <property type="match status" value="1"/>
</dbReference>
<dbReference type="eggNOG" id="KOG0053">
    <property type="taxonomic scope" value="Eukaryota"/>
</dbReference>
<dbReference type="Pfam" id="PF01053">
    <property type="entry name" value="Cys_Met_Meta_PP"/>
    <property type="match status" value="1"/>
</dbReference>
<proteinExistence type="inferred from homology"/>
<feature type="modified residue" description="N6-(pyridoxal phosphate)lysine" evidence="5">
    <location>
        <position position="193"/>
    </location>
</feature>
<evidence type="ECO:0000313" key="8">
    <source>
        <dbReference type="Proteomes" id="UP000002035"/>
    </source>
</evidence>
<dbReference type="GO" id="GO:0071269">
    <property type="term" value="P:L-homocysteine biosynthetic process"/>
    <property type="evidence" value="ECO:0007669"/>
    <property type="project" value="TreeGrafter"/>
</dbReference>
<evidence type="ECO:0000256" key="5">
    <source>
        <dbReference type="PIRSR" id="PIRSR001434-2"/>
    </source>
</evidence>
<evidence type="ECO:0000256" key="4">
    <source>
        <dbReference type="ARBA" id="ARBA00022898"/>
    </source>
</evidence>
<comment type="cofactor">
    <cofactor evidence="1 6">
        <name>pyridoxal 5'-phosphate</name>
        <dbReference type="ChEBI" id="CHEBI:597326"/>
    </cofactor>
</comment>
<evidence type="ECO:0000256" key="1">
    <source>
        <dbReference type="ARBA" id="ARBA00001933"/>
    </source>
</evidence>
<dbReference type="VEuPathDB" id="FungiDB:MCYG_01744"/>
<sequence length="447" mass="48244">MADPFATWKVNSKDEGRRYNTLQVHAGQQPDSATKSRAVPIYATAPTVEVFERRAAALEGGSAAVATASGQSAVFQTILNLAGSGDNIISSVNLYGGSYSMFKTLLPRLGIEVRWATSEKPEEITGLIDEKTKMVFVETIGNPRCSVPDLRRISDIAHLQGVPLVVDNTFGACGAFCQVIDHGADIVVHSATKWMGGHGTTVGGVIIDSGRFNWGQSATLFPHLAEKSGPLNFAYYEAFGNCAFAVALRINVVMEVGSVLGPFAAQQLLLGLETLSLRCERIGSNTLKIARFLESDPRIGWVNYPGLERNEYHELAKKYLTGGFGGVLSFGVKGGTRATEILIDHVDDSKTMMTHPWGSTHVIMSEKDRVGAGITEDLLRLSVGTEDVEDLIHDFDQALASPDLPLENVINEHSQVAIPVSNEGMSVQGTALIDNRSTLEEKLKLKV</sequence>
<gene>
    <name evidence="7" type="ORF">MCYG_01744</name>
</gene>
<dbReference type="GO" id="GO:0019346">
    <property type="term" value="P:transsulfuration"/>
    <property type="evidence" value="ECO:0007669"/>
    <property type="project" value="InterPro"/>
</dbReference>
<keyword evidence="3" id="KW-0808">Transferase</keyword>
<dbReference type="InterPro" id="IPR015424">
    <property type="entry name" value="PyrdxlP-dep_Trfase"/>
</dbReference>
<protein>
    <submittedName>
        <fullName evidence="7">O-acetylhomoserine (Thiol)-lyase</fullName>
    </submittedName>
</protein>
<dbReference type="InterPro" id="IPR015421">
    <property type="entry name" value="PyrdxlP-dep_Trfase_major"/>
</dbReference>
<dbReference type="STRING" id="554155.C5FHU5"/>
<dbReference type="GO" id="GO:0003961">
    <property type="term" value="F:O-acetylhomoserine aminocarboxypropyltransferase activity"/>
    <property type="evidence" value="ECO:0007669"/>
    <property type="project" value="TreeGrafter"/>
</dbReference>